<dbReference type="RefSeq" id="WP_144907708.1">
    <property type="nucleotide sequence ID" value="NZ_JACHOA010000003.1"/>
</dbReference>
<dbReference type="Proteomes" id="UP000538566">
    <property type="component" value="Unassembled WGS sequence"/>
</dbReference>
<keyword evidence="3" id="KW-1185">Reference proteome</keyword>
<comment type="caution">
    <text evidence="2">The sequence shown here is derived from an EMBL/GenBank/DDBJ whole genome shotgun (WGS) entry which is preliminary data.</text>
</comment>
<dbReference type="InterPro" id="IPR001375">
    <property type="entry name" value="Peptidase_S9_cat"/>
</dbReference>
<evidence type="ECO:0000259" key="1">
    <source>
        <dbReference type="Pfam" id="PF00326"/>
    </source>
</evidence>
<name>A0A7W7AAM9_9SPHN</name>
<dbReference type="PANTHER" id="PTHR22946:SF12">
    <property type="entry name" value="CONIDIAL PIGMENT BIOSYNTHESIS PROTEIN AYG1 (AFU_ORTHOLOGUE AFUA_2G17550)"/>
    <property type="match status" value="1"/>
</dbReference>
<dbReference type="OrthoDB" id="217645at2"/>
<feature type="domain" description="Peptidase S9 prolyl oligopeptidase catalytic" evidence="1">
    <location>
        <begin position="212"/>
        <end position="361"/>
    </location>
</feature>
<dbReference type="InterPro" id="IPR029058">
    <property type="entry name" value="AB_hydrolase_fold"/>
</dbReference>
<dbReference type="EMBL" id="JACHOA010000003">
    <property type="protein sequence ID" value="MBB4613436.1"/>
    <property type="molecule type" value="Genomic_DNA"/>
</dbReference>
<sequence length="387" mass="42896">MFEPFPGNYVWNLGLNLALIAGGNHGELDEVCRPVREAAKAGADAGSAQLFDSWIAVADQVTRNAEWDEVEGFLLSAGTKYLRASGYYLGAERLQSRDYAPRWAAYDKGLQLYHKGCALRGLHVEKVEIPYEGSSYPAIFVHDGSGTPRPTLVSVNGLDSMKEQVAMAGHGAVNLERGMNTLFLDQPGTGEAIRKRNLPAIFDAERWGSPAFDYLLTRSDVIHSQIGIFGLSFGGYHAPRIAANDPRYALCAVMGANHVWGQRQRERVANEGENPVPHYWDHVMWVFGIDSQQAFLDYADQITLDGQVEKIRVPFLITHGENDRQIPAYNAQMSYDQAVNSPKRTLRIFTKADFEVEHCGADNGTAMRDYIADWCAQTFAEMAGNKG</sequence>
<dbReference type="GO" id="GO:0006508">
    <property type="term" value="P:proteolysis"/>
    <property type="evidence" value="ECO:0007669"/>
    <property type="project" value="InterPro"/>
</dbReference>
<accession>A0A7W7AAM9</accession>
<dbReference type="InterPro" id="IPR050261">
    <property type="entry name" value="FrsA_esterase"/>
</dbReference>
<evidence type="ECO:0000313" key="2">
    <source>
        <dbReference type="EMBL" id="MBB4613436.1"/>
    </source>
</evidence>
<dbReference type="AlphaFoldDB" id="A0A7W7AAM9"/>
<proteinExistence type="predicted"/>
<organism evidence="2 3">
    <name type="scientific">Novosphingobium taihuense</name>
    <dbReference type="NCBI Taxonomy" id="260085"/>
    <lineage>
        <taxon>Bacteria</taxon>
        <taxon>Pseudomonadati</taxon>
        <taxon>Pseudomonadota</taxon>
        <taxon>Alphaproteobacteria</taxon>
        <taxon>Sphingomonadales</taxon>
        <taxon>Sphingomonadaceae</taxon>
        <taxon>Novosphingobium</taxon>
    </lineage>
</organism>
<reference evidence="2 3" key="1">
    <citation type="submission" date="2020-08" db="EMBL/GenBank/DDBJ databases">
        <title>Genomic Encyclopedia of Type Strains, Phase IV (KMG-IV): sequencing the most valuable type-strain genomes for metagenomic binning, comparative biology and taxonomic classification.</title>
        <authorList>
            <person name="Goeker M."/>
        </authorList>
    </citation>
    <scope>NUCLEOTIDE SEQUENCE [LARGE SCALE GENOMIC DNA]</scope>
    <source>
        <strain evidence="2 3">DSM 17507</strain>
    </source>
</reference>
<dbReference type="SUPFAM" id="SSF53474">
    <property type="entry name" value="alpha/beta-Hydrolases"/>
    <property type="match status" value="1"/>
</dbReference>
<dbReference type="Gene3D" id="3.40.50.1820">
    <property type="entry name" value="alpha/beta hydrolase"/>
    <property type="match status" value="1"/>
</dbReference>
<protein>
    <submittedName>
        <fullName evidence="2">Fermentation-respiration switch protein FrsA (DUF1100 family)</fullName>
    </submittedName>
</protein>
<evidence type="ECO:0000313" key="3">
    <source>
        <dbReference type="Proteomes" id="UP000538566"/>
    </source>
</evidence>
<dbReference type="GO" id="GO:0008236">
    <property type="term" value="F:serine-type peptidase activity"/>
    <property type="evidence" value="ECO:0007669"/>
    <property type="project" value="InterPro"/>
</dbReference>
<dbReference type="Pfam" id="PF00326">
    <property type="entry name" value="Peptidase_S9"/>
    <property type="match status" value="1"/>
</dbReference>
<gene>
    <name evidence="2" type="ORF">GGR37_001711</name>
</gene>
<dbReference type="PANTHER" id="PTHR22946">
    <property type="entry name" value="DIENELACTONE HYDROLASE DOMAIN-CONTAINING PROTEIN-RELATED"/>
    <property type="match status" value="1"/>
</dbReference>